<accession>A0ABD1G4R1</accession>
<name>A0ABD1G4R1_SALDI</name>
<reference evidence="1 2" key="1">
    <citation type="submission" date="2024-06" db="EMBL/GenBank/DDBJ databases">
        <title>A chromosome level genome sequence of Diviner's sage (Salvia divinorum).</title>
        <authorList>
            <person name="Ford S.A."/>
            <person name="Ro D.-K."/>
            <person name="Ness R.W."/>
            <person name="Phillips M.A."/>
        </authorList>
    </citation>
    <scope>NUCLEOTIDE SEQUENCE [LARGE SCALE GENOMIC DNA]</scope>
    <source>
        <strain evidence="1">SAF-2024a</strain>
        <tissue evidence="1">Leaf</tissue>
    </source>
</reference>
<evidence type="ECO:0000313" key="2">
    <source>
        <dbReference type="Proteomes" id="UP001567538"/>
    </source>
</evidence>
<keyword evidence="2" id="KW-1185">Reference proteome</keyword>
<dbReference type="EMBL" id="JBEAFC010000010">
    <property type="protein sequence ID" value="KAL1538149.1"/>
    <property type="molecule type" value="Genomic_DNA"/>
</dbReference>
<sequence>MAGATIAMSEPYNDPCYQQLRTIPNCFDKVLESFCFFSTMDVAIDCCKIYVSLDSGCIQRFVDEAHARKACFLYDEYIDREAEALVRICNAKI</sequence>
<comment type="caution">
    <text evidence="1">The sequence shown here is derived from an EMBL/GenBank/DDBJ whole genome shotgun (WGS) entry which is preliminary data.</text>
</comment>
<protein>
    <submittedName>
        <fullName evidence="1">Pectin acetylesterase 7-like isoform X1</fullName>
    </submittedName>
</protein>
<evidence type="ECO:0000313" key="1">
    <source>
        <dbReference type="EMBL" id="KAL1538149.1"/>
    </source>
</evidence>
<proteinExistence type="predicted"/>
<organism evidence="1 2">
    <name type="scientific">Salvia divinorum</name>
    <name type="common">Maria pastora</name>
    <name type="synonym">Diviner's sage</name>
    <dbReference type="NCBI Taxonomy" id="28513"/>
    <lineage>
        <taxon>Eukaryota</taxon>
        <taxon>Viridiplantae</taxon>
        <taxon>Streptophyta</taxon>
        <taxon>Embryophyta</taxon>
        <taxon>Tracheophyta</taxon>
        <taxon>Spermatophyta</taxon>
        <taxon>Magnoliopsida</taxon>
        <taxon>eudicotyledons</taxon>
        <taxon>Gunneridae</taxon>
        <taxon>Pentapetalae</taxon>
        <taxon>asterids</taxon>
        <taxon>lamiids</taxon>
        <taxon>Lamiales</taxon>
        <taxon>Lamiaceae</taxon>
        <taxon>Nepetoideae</taxon>
        <taxon>Mentheae</taxon>
        <taxon>Salviinae</taxon>
        <taxon>Salvia</taxon>
        <taxon>Salvia subgen. Calosphace</taxon>
    </lineage>
</organism>
<gene>
    <name evidence="1" type="ORF">AAHA92_26925</name>
</gene>
<dbReference type="AlphaFoldDB" id="A0ABD1G4R1"/>
<dbReference type="Proteomes" id="UP001567538">
    <property type="component" value="Unassembled WGS sequence"/>
</dbReference>